<name>A0A8H3LJV0_9GLOM</name>
<dbReference type="AlphaFoldDB" id="A0A8H3LJV0"/>
<sequence>MKFDDVSSKDLLNSNSTNRDDSSYHKFGWLRVTKEFDLPNNGSNKSTFGMMKQGITSFMEGSSNNKNNKRMKDSYFAVLKYNTLFMYDSERQLDCKVQ</sequence>
<dbReference type="Proteomes" id="UP000615446">
    <property type="component" value="Unassembled WGS sequence"/>
</dbReference>
<evidence type="ECO:0000256" key="1">
    <source>
        <dbReference type="SAM" id="MobiDB-lite"/>
    </source>
</evidence>
<protein>
    <submittedName>
        <fullName evidence="2">Endoplasmic reticulum protein</fullName>
    </submittedName>
</protein>
<gene>
    <name evidence="2" type="ORF">RCL2_001409800</name>
</gene>
<dbReference type="EMBL" id="BLAL01000162">
    <property type="protein sequence ID" value="GES87075.1"/>
    <property type="molecule type" value="Genomic_DNA"/>
</dbReference>
<evidence type="ECO:0000313" key="2">
    <source>
        <dbReference type="EMBL" id="GES87075.1"/>
    </source>
</evidence>
<organism evidence="2 3">
    <name type="scientific">Rhizophagus clarus</name>
    <dbReference type="NCBI Taxonomy" id="94130"/>
    <lineage>
        <taxon>Eukaryota</taxon>
        <taxon>Fungi</taxon>
        <taxon>Fungi incertae sedis</taxon>
        <taxon>Mucoromycota</taxon>
        <taxon>Glomeromycotina</taxon>
        <taxon>Glomeromycetes</taxon>
        <taxon>Glomerales</taxon>
        <taxon>Glomeraceae</taxon>
        <taxon>Rhizophagus</taxon>
    </lineage>
</organism>
<feature type="region of interest" description="Disordered" evidence="1">
    <location>
        <begin position="1"/>
        <end position="23"/>
    </location>
</feature>
<comment type="caution">
    <text evidence="2">The sequence shown here is derived from an EMBL/GenBank/DDBJ whole genome shotgun (WGS) entry which is preliminary data.</text>
</comment>
<accession>A0A8H3LJV0</accession>
<dbReference type="OrthoDB" id="26740at2759"/>
<reference evidence="2" key="1">
    <citation type="submission" date="2019-10" db="EMBL/GenBank/DDBJ databases">
        <title>Conservation and host-specific expression of non-tandemly repeated heterogenous ribosome RNA gene in arbuscular mycorrhizal fungi.</title>
        <authorList>
            <person name="Maeda T."/>
            <person name="Kobayashi Y."/>
            <person name="Nakagawa T."/>
            <person name="Ezawa T."/>
            <person name="Yamaguchi K."/>
            <person name="Bino T."/>
            <person name="Nishimoto Y."/>
            <person name="Shigenobu S."/>
            <person name="Kawaguchi M."/>
        </authorList>
    </citation>
    <scope>NUCLEOTIDE SEQUENCE</scope>
    <source>
        <strain evidence="2">HR1</strain>
    </source>
</reference>
<proteinExistence type="predicted"/>
<evidence type="ECO:0000313" key="3">
    <source>
        <dbReference type="Proteomes" id="UP000615446"/>
    </source>
</evidence>